<accession>A0ACB9HH62</accession>
<organism evidence="1 2">
    <name type="scientific">Smallanthus sonchifolius</name>
    <dbReference type="NCBI Taxonomy" id="185202"/>
    <lineage>
        <taxon>Eukaryota</taxon>
        <taxon>Viridiplantae</taxon>
        <taxon>Streptophyta</taxon>
        <taxon>Embryophyta</taxon>
        <taxon>Tracheophyta</taxon>
        <taxon>Spermatophyta</taxon>
        <taxon>Magnoliopsida</taxon>
        <taxon>eudicotyledons</taxon>
        <taxon>Gunneridae</taxon>
        <taxon>Pentapetalae</taxon>
        <taxon>asterids</taxon>
        <taxon>campanulids</taxon>
        <taxon>Asterales</taxon>
        <taxon>Asteraceae</taxon>
        <taxon>Asteroideae</taxon>
        <taxon>Heliantheae alliance</taxon>
        <taxon>Millerieae</taxon>
        <taxon>Smallanthus</taxon>
    </lineage>
</organism>
<sequence>MFGSNNSQEPRYCLKQDGSLIFIPLASSLFTSVKRVLNGSCVLRKRAGMASSNSSTSIFQHDDSAPSEILKHVPEFSIGSIHVDAPNVHDLRISDVDQQEYVIVGVGLLIGHTPDDYTIPLNTISDTASSSNNSSGQSLHFVGVEERGTMKKTDDIITHRYMLCTRSGRPKLQDFDSTAYSSNPVYRRRSSFKVTDCKAPAAKEAADKFAATSGSVFDISVGPSSHPYVELPTDPSFCFDVDLSDGPSSGVVVDRSSRYARRSSSHDTDVTNIITVPSSWPAVTRSARRTTRSSGPSAV</sequence>
<dbReference type="Proteomes" id="UP001056120">
    <property type="component" value="Linkage Group LG12"/>
</dbReference>
<dbReference type="EMBL" id="CM042029">
    <property type="protein sequence ID" value="KAI3795097.1"/>
    <property type="molecule type" value="Genomic_DNA"/>
</dbReference>
<reference evidence="1 2" key="2">
    <citation type="journal article" date="2022" name="Mol. Ecol. Resour.">
        <title>The genomes of chicory, endive, great burdock and yacon provide insights into Asteraceae paleo-polyploidization history and plant inulin production.</title>
        <authorList>
            <person name="Fan W."/>
            <person name="Wang S."/>
            <person name="Wang H."/>
            <person name="Wang A."/>
            <person name="Jiang F."/>
            <person name="Liu H."/>
            <person name="Zhao H."/>
            <person name="Xu D."/>
            <person name="Zhang Y."/>
        </authorList>
    </citation>
    <scope>NUCLEOTIDE SEQUENCE [LARGE SCALE GENOMIC DNA]</scope>
    <source>
        <strain evidence="2">cv. Yunnan</strain>
        <tissue evidence="1">Leaves</tissue>
    </source>
</reference>
<evidence type="ECO:0000313" key="2">
    <source>
        <dbReference type="Proteomes" id="UP001056120"/>
    </source>
</evidence>
<evidence type="ECO:0000313" key="1">
    <source>
        <dbReference type="EMBL" id="KAI3795097.1"/>
    </source>
</evidence>
<reference evidence="2" key="1">
    <citation type="journal article" date="2022" name="Mol. Ecol. Resour.">
        <title>The genomes of chicory, endive, great burdock and yacon provide insights into Asteraceae palaeo-polyploidization history and plant inulin production.</title>
        <authorList>
            <person name="Fan W."/>
            <person name="Wang S."/>
            <person name="Wang H."/>
            <person name="Wang A."/>
            <person name="Jiang F."/>
            <person name="Liu H."/>
            <person name="Zhao H."/>
            <person name="Xu D."/>
            <person name="Zhang Y."/>
        </authorList>
    </citation>
    <scope>NUCLEOTIDE SEQUENCE [LARGE SCALE GENOMIC DNA]</scope>
    <source>
        <strain evidence="2">cv. Yunnan</strain>
    </source>
</reference>
<gene>
    <name evidence="1" type="ORF">L1987_37742</name>
</gene>
<comment type="caution">
    <text evidence="1">The sequence shown here is derived from an EMBL/GenBank/DDBJ whole genome shotgun (WGS) entry which is preliminary data.</text>
</comment>
<name>A0ACB9HH62_9ASTR</name>
<proteinExistence type="predicted"/>
<keyword evidence="2" id="KW-1185">Reference proteome</keyword>
<protein>
    <submittedName>
        <fullName evidence="1">Uncharacterized protein</fullName>
    </submittedName>
</protein>